<evidence type="ECO:0000313" key="2">
    <source>
        <dbReference type="EMBL" id="PZG45321.1"/>
    </source>
</evidence>
<feature type="compositionally biased region" description="Basic residues" evidence="1">
    <location>
        <begin position="7"/>
        <end position="26"/>
    </location>
</feature>
<organism evidence="2 3">
    <name type="scientific">Spongiactinospora gelatinilytica</name>
    <dbReference type="NCBI Taxonomy" id="2666298"/>
    <lineage>
        <taxon>Bacteria</taxon>
        <taxon>Bacillati</taxon>
        <taxon>Actinomycetota</taxon>
        <taxon>Actinomycetes</taxon>
        <taxon>Streptosporangiales</taxon>
        <taxon>Streptosporangiaceae</taxon>
        <taxon>Spongiactinospora</taxon>
    </lineage>
</organism>
<gene>
    <name evidence="2" type="ORF">C1I98_15765</name>
</gene>
<name>A0A2W2GAC6_9ACTN</name>
<evidence type="ECO:0008006" key="4">
    <source>
        <dbReference type="Google" id="ProtNLM"/>
    </source>
</evidence>
<comment type="caution">
    <text evidence="2">The sequence shown here is derived from an EMBL/GenBank/DDBJ whole genome shotgun (WGS) entry which is preliminary data.</text>
</comment>
<keyword evidence="3" id="KW-1185">Reference proteome</keyword>
<dbReference type="Proteomes" id="UP000248544">
    <property type="component" value="Unassembled WGS sequence"/>
</dbReference>
<dbReference type="AlphaFoldDB" id="A0A2W2GAC6"/>
<accession>A0A2W2GAC6</accession>
<evidence type="ECO:0000256" key="1">
    <source>
        <dbReference type="SAM" id="MobiDB-lite"/>
    </source>
</evidence>
<sequence>MRSGPSGRHRRPNPRLGTHHPVRRGPHGLPGKGAPAQRLHLHHRRLPHPHGISPPGHLTAFASPGRVDRPDRYPSALADPQWELIKPLLRAEHRRSPRDHPCRQIVNVIVYVVWSTRPAVTARWPGAGRNRAEKTADGVAPSDICR</sequence>
<evidence type="ECO:0000313" key="3">
    <source>
        <dbReference type="Proteomes" id="UP000248544"/>
    </source>
</evidence>
<feature type="region of interest" description="Disordered" evidence="1">
    <location>
        <begin position="1"/>
        <end position="74"/>
    </location>
</feature>
<proteinExistence type="predicted"/>
<reference evidence="2 3" key="1">
    <citation type="submission" date="2018-01" db="EMBL/GenBank/DDBJ databases">
        <title>Draft genome sequence of Sphaerisporangium sp. 7K107.</title>
        <authorList>
            <person name="Sahin N."/>
            <person name="Saygin H."/>
            <person name="Ay H."/>
        </authorList>
    </citation>
    <scope>NUCLEOTIDE SEQUENCE [LARGE SCALE GENOMIC DNA]</scope>
    <source>
        <strain evidence="2 3">7K107</strain>
    </source>
</reference>
<feature type="compositionally biased region" description="Basic residues" evidence="1">
    <location>
        <begin position="39"/>
        <end position="48"/>
    </location>
</feature>
<dbReference type="EMBL" id="POUA01000108">
    <property type="protein sequence ID" value="PZG45321.1"/>
    <property type="molecule type" value="Genomic_DNA"/>
</dbReference>
<protein>
    <recommendedName>
        <fullName evidence="4">Transposase</fullName>
    </recommendedName>
</protein>